<keyword evidence="1" id="KW-0812">Transmembrane</keyword>
<keyword evidence="1" id="KW-0472">Membrane</keyword>
<dbReference type="PANTHER" id="PTHR40078:SF1">
    <property type="entry name" value="INTEGRAL MEMBRANE PROTEIN"/>
    <property type="match status" value="1"/>
</dbReference>
<feature type="transmembrane region" description="Helical" evidence="1">
    <location>
        <begin position="154"/>
        <end position="178"/>
    </location>
</feature>
<name>A0ABU1UQT3_9ACTN</name>
<accession>A0ABU1UQT3</accession>
<evidence type="ECO:0000256" key="1">
    <source>
        <dbReference type="SAM" id="Phobius"/>
    </source>
</evidence>
<evidence type="ECO:0000313" key="3">
    <source>
        <dbReference type="Proteomes" id="UP001257739"/>
    </source>
</evidence>
<feature type="transmembrane region" description="Helical" evidence="1">
    <location>
        <begin position="6"/>
        <end position="27"/>
    </location>
</feature>
<protein>
    <submittedName>
        <fullName evidence="2">Membrane protein YczE</fullName>
    </submittedName>
</protein>
<dbReference type="InterPro" id="IPR038750">
    <property type="entry name" value="YczE/YyaS-like"/>
</dbReference>
<dbReference type="RefSeq" id="WP_309971342.1">
    <property type="nucleotide sequence ID" value="NZ_JAVDWH010000001.1"/>
</dbReference>
<keyword evidence="1" id="KW-1133">Transmembrane helix</keyword>
<comment type="caution">
    <text evidence="2">The sequence shown here is derived from an EMBL/GenBank/DDBJ whole genome shotgun (WGS) entry which is preliminary data.</text>
</comment>
<sequence length="195" mass="20253">MLSQLARLVASCVILGIGVAMLLIAALGSDGYSTMVNGLSIAFDTKFWVVNLIVGIVLVSMAWARGLKPGLGTIVQPLVVGFVVSGLLDAFDEPNSTWIRIALLVLSFPVVAVGVAGYLAVDAGAGPTEAAALAFDPPVPFKWSYSVVQGGGALLGWLCGAAIGPGTLLVIFLLGPLVDWLSSRFRILSIDRVND</sequence>
<feature type="transmembrane region" description="Helical" evidence="1">
    <location>
        <begin position="47"/>
        <end position="64"/>
    </location>
</feature>
<dbReference type="Proteomes" id="UP001257739">
    <property type="component" value="Unassembled WGS sequence"/>
</dbReference>
<proteinExistence type="predicted"/>
<keyword evidence="3" id="KW-1185">Reference proteome</keyword>
<dbReference type="Pfam" id="PF19700">
    <property type="entry name" value="DUF6198"/>
    <property type="match status" value="1"/>
</dbReference>
<feature type="transmembrane region" description="Helical" evidence="1">
    <location>
        <begin position="98"/>
        <end position="121"/>
    </location>
</feature>
<dbReference type="EMBL" id="JAVDWH010000001">
    <property type="protein sequence ID" value="MDR7087533.1"/>
    <property type="molecule type" value="Genomic_DNA"/>
</dbReference>
<feature type="transmembrane region" description="Helical" evidence="1">
    <location>
        <begin position="70"/>
        <end position="91"/>
    </location>
</feature>
<reference evidence="2 3" key="1">
    <citation type="submission" date="2023-07" db="EMBL/GenBank/DDBJ databases">
        <title>Sorghum-associated microbial communities from plants grown in Nebraska, USA.</title>
        <authorList>
            <person name="Schachtman D."/>
        </authorList>
    </citation>
    <scope>NUCLEOTIDE SEQUENCE [LARGE SCALE GENOMIC DNA]</scope>
    <source>
        <strain evidence="2 3">BE248</strain>
    </source>
</reference>
<dbReference type="PANTHER" id="PTHR40078">
    <property type="entry name" value="INTEGRAL MEMBRANE PROTEIN-RELATED"/>
    <property type="match status" value="1"/>
</dbReference>
<organism evidence="2 3">
    <name type="scientific">Aeromicrobium panaciterrae</name>
    <dbReference type="NCBI Taxonomy" id="363861"/>
    <lineage>
        <taxon>Bacteria</taxon>
        <taxon>Bacillati</taxon>
        <taxon>Actinomycetota</taxon>
        <taxon>Actinomycetes</taxon>
        <taxon>Propionibacteriales</taxon>
        <taxon>Nocardioidaceae</taxon>
        <taxon>Aeromicrobium</taxon>
    </lineage>
</organism>
<evidence type="ECO:0000313" key="2">
    <source>
        <dbReference type="EMBL" id="MDR7087533.1"/>
    </source>
</evidence>
<gene>
    <name evidence="2" type="ORF">J2X11_002372</name>
</gene>